<protein>
    <submittedName>
        <fullName evidence="1">Uncharacterized protein</fullName>
    </submittedName>
</protein>
<dbReference type="Proteomes" id="UP000265419">
    <property type="component" value="Unassembled WGS sequence"/>
</dbReference>
<sequence length="272" mass="28834">MGSSTAEYAGAHVAALAERLGALLYKDAKAGETDAQIASRMGLAPARLSFPGREVTPGGRVWGVASPLTTRVSRPYAGRVEGTDVTGVLAWDPQRAVPSFTRTDAGGPVRVPDSVRFLPTQAPGHRADLTLFLGGGKNSVTTAGVESEDIVAGWQAQHAWLAPQRPAFLRQGFFANAYAPDHGPVRENIDAVNAWGRSTLGARFLDIEAWLASASLWAQVGVEPTRADLEAQAARRLPPSLADRGGFHLRDAAAHAWVQHVVGPRILALGWA</sequence>
<proteinExistence type="predicted"/>
<gene>
    <name evidence="1" type="ORF">DWB68_14820</name>
</gene>
<organism evidence="1 2">
    <name type="scientific">Galactobacter valiniphilus</name>
    <dbReference type="NCBI Taxonomy" id="2676122"/>
    <lineage>
        <taxon>Bacteria</taxon>
        <taxon>Bacillati</taxon>
        <taxon>Actinomycetota</taxon>
        <taxon>Actinomycetes</taxon>
        <taxon>Micrococcales</taxon>
        <taxon>Micrococcaceae</taxon>
        <taxon>Galactobacter</taxon>
    </lineage>
</organism>
<reference evidence="1 2" key="1">
    <citation type="submission" date="2018-07" db="EMBL/GenBank/DDBJ databases">
        <title>Arthrobacter sp. nov., isolated from raw cow's milk with high bacterial count.</title>
        <authorList>
            <person name="Hahne J."/>
            <person name="Isele D."/>
            <person name="Lipski A."/>
        </authorList>
    </citation>
    <scope>NUCLEOTIDE SEQUENCE [LARGE SCALE GENOMIC DNA]</scope>
    <source>
        <strain evidence="1 2">JZ R-35</strain>
    </source>
</reference>
<evidence type="ECO:0000313" key="1">
    <source>
        <dbReference type="EMBL" id="RII41026.1"/>
    </source>
</evidence>
<evidence type="ECO:0000313" key="2">
    <source>
        <dbReference type="Proteomes" id="UP000265419"/>
    </source>
</evidence>
<dbReference type="EMBL" id="QQXK01000040">
    <property type="protein sequence ID" value="RII41026.1"/>
    <property type="molecule type" value="Genomic_DNA"/>
</dbReference>
<name>A0A399JEK4_9MICC</name>
<keyword evidence="2" id="KW-1185">Reference proteome</keyword>
<comment type="caution">
    <text evidence="1">The sequence shown here is derived from an EMBL/GenBank/DDBJ whole genome shotgun (WGS) entry which is preliminary data.</text>
</comment>
<accession>A0A399JEK4</accession>
<dbReference type="AlphaFoldDB" id="A0A399JEK4"/>